<organism evidence="2 3">
    <name type="scientific">Bifidobacterium bifidum</name>
    <dbReference type="NCBI Taxonomy" id="1681"/>
    <lineage>
        <taxon>Bacteria</taxon>
        <taxon>Bacillati</taxon>
        <taxon>Actinomycetota</taxon>
        <taxon>Actinomycetes</taxon>
        <taxon>Bifidobacteriales</taxon>
        <taxon>Bifidobacteriaceae</taxon>
        <taxon>Bifidobacterium</taxon>
    </lineage>
</organism>
<evidence type="ECO:0000313" key="3">
    <source>
        <dbReference type="Proteomes" id="UP000070092"/>
    </source>
</evidence>
<feature type="region of interest" description="Disordered" evidence="1">
    <location>
        <begin position="466"/>
        <end position="494"/>
    </location>
</feature>
<dbReference type="Proteomes" id="UP000070092">
    <property type="component" value="Unassembled WGS sequence"/>
</dbReference>
<proteinExistence type="predicted"/>
<dbReference type="Pfam" id="PF05133">
    <property type="entry name" value="SPP1_portal"/>
    <property type="match status" value="1"/>
</dbReference>
<name>A0A133KN49_BIFBI</name>
<dbReference type="InterPro" id="IPR021145">
    <property type="entry name" value="Portal_protein_SPP1_Gp6-like"/>
</dbReference>
<dbReference type="PROSITE" id="PS00018">
    <property type="entry name" value="EF_HAND_1"/>
    <property type="match status" value="1"/>
</dbReference>
<comment type="caution">
    <text evidence="2">The sequence shown here is derived from an EMBL/GenBank/DDBJ whole genome shotgun (WGS) entry which is preliminary data.</text>
</comment>
<sequence>MVLIMNTEDIPILRGQAGWLAIESAYANTIAGVDPDDQPTINELLKQWRRHYTRNTLRTSYYLAHYHYNGVAYSIPPAMKALAKPMIGWSNKAVRALADLSVFEGIDAPETLQTQVDDLVAANTFGVKIQQAIVSAYTHGCSFMTISGDGDDIRITPRAADWSSALWDWGNDRIGAAMTIRDKDKDGYITRFDVWLPGKVYLCRRNGGTWQAERIETGFDRPTVVPIISDQQLYRPLGSSRITRPLMALTDLGLRTLVRMEATAEFYAAPRIWFLGANKGQVSPDTWGSIVSVINGIPAGRNGEKPELRQLTQASMQPHSDMLRTVALMVSSETDIPVNDLGITMGNPASAEAMAEAERKLSRTADRQNKRFGESIKSILAMALAAQGADEADIRRLRPIWAPTKEASDAARADWYQKVASTNPAFADSDVGLSRAGLTWDEIAAHRAYERQQRTQNAIDELRAKIATAKTDTQEAAANGQQQPAAEQPQPGAA</sequence>
<feature type="compositionally biased region" description="Low complexity" evidence="1">
    <location>
        <begin position="474"/>
        <end position="494"/>
    </location>
</feature>
<evidence type="ECO:0000256" key="1">
    <source>
        <dbReference type="SAM" id="MobiDB-lite"/>
    </source>
</evidence>
<gene>
    <name evidence="2" type="ORF">HMPREF3196_01305</name>
</gene>
<accession>A0A133KN49</accession>
<dbReference type="AlphaFoldDB" id="A0A133KN49"/>
<protein>
    <recommendedName>
        <fullName evidence="4">Phage portal protein</fullName>
    </recommendedName>
</protein>
<evidence type="ECO:0000313" key="2">
    <source>
        <dbReference type="EMBL" id="KWZ80898.1"/>
    </source>
</evidence>
<dbReference type="EMBL" id="LRPO01000038">
    <property type="protein sequence ID" value="KWZ80898.1"/>
    <property type="molecule type" value="Genomic_DNA"/>
</dbReference>
<reference evidence="2 3" key="1">
    <citation type="submission" date="2016-01" db="EMBL/GenBank/DDBJ databases">
        <authorList>
            <person name="Oliw E.H."/>
        </authorList>
    </citation>
    <scope>NUCLEOTIDE SEQUENCE [LARGE SCALE GENOMIC DNA]</scope>
    <source>
        <strain evidence="2 3">MJR8628B</strain>
    </source>
</reference>
<dbReference type="PATRIC" id="fig|1681.53.peg.1284"/>
<evidence type="ECO:0008006" key="4">
    <source>
        <dbReference type="Google" id="ProtNLM"/>
    </source>
</evidence>
<dbReference type="InterPro" id="IPR018247">
    <property type="entry name" value="EF_Hand_1_Ca_BS"/>
</dbReference>